<dbReference type="KEGG" id="cvn:111124841"/>
<proteinExistence type="predicted"/>
<dbReference type="RefSeq" id="XP_022323763.1">
    <property type="nucleotide sequence ID" value="XM_022468055.1"/>
</dbReference>
<keyword evidence="2" id="KW-1185">Reference proteome</keyword>
<dbReference type="AlphaFoldDB" id="A0A8B8D6L9"/>
<gene>
    <name evidence="3" type="primary">LOC111124841</name>
</gene>
<evidence type="ECO:0000256" key="1">
    <source>
        <dbReference type="SAM" id="MobiDB-lite"/>
    </source>
</evidence>
<organism evidence="2 3">
    <name type="scientific">Crassostrea virginica</name>
    <name type="common">Eastern oyster</name>
    <dbReference type="NCBI Taxonomy" id="6565"/>
    <lineage>
        <taxon>Eukaryota</taxon>
        <taxon>Metazoa</taxon>
        <taxon>Spiralia</taxon>
        <taxon>Lophotrochozoa</taxon>
        <taxon>Mollusca</taxon>
        <taxon>Bivalvia</taxon>
        <taxon>Autobranchia</taxon>
        <taxon>Pteriomorphia</taxon>
        <taxon>Ostreida</taxon>
        <taxon>Ostreoidea</taxon>
        <taxon>Ostreidae</taxon>
        <taxon>Crassostrea</taxon>
    </lineage>
</organism>
<evidence type="ECO:0000313" key="2">
    <source>
        <dbReference type="Proteomes" id="UP000694844"/>
    </source>
</evidence>
<evidence type="ECO:0000313" key="3">
    <source>
        <dbReference type="RefSeq" id="XP_022323763.1"/>
    </source>
</evidence>
<name>A0A8B8D6L9_CRAVI</name>
<dbReference type="GeneID" id="111124841"/>
<reference evidence="3" key="1">
    <citation type="submission" date="2025-08" db="UniProtKB">
        <authorList>
            <consortium name="RefSeq"/>
        </authorList>
    </citation>
    <scope>IDENTIFICATION</scope>
    <source>
        <tissue evidence="3">Whole sample</tissue>
    </source>
</reference>
<sequence>MDDKFSRALTATEDTKCSLPVDISKLCSESNSEKINHTGHNPPTAESRDTKILPNENNKTKVDVHELFHESLTPTPLEIDDFYGPEVRVTNEDLCIVESFPCY</sequence>
<accession>A0A8B8D6L9</accession>
<dbReference type="Proteomes" id="UP000694844">
    <property type="component" value="Chromosome 3"/>
</dbReference>
<protein>
    <submittedName>
        <fullName evidence="3">Uncharacterized protein LOC111124841</fullName>
    </submittedName>
</protein>
<feature type="region of interest" description="Disordered" evidence="1">
    <location>
        <begin position="31"/>
        <end position="56"/>
    </location>
</feature>